<dbReference type="GO" id="GO:0006355">
    <property type="term" value="P:regulation of DNA-templated transcription"/>
    <property type="evidence" value="ECO:0007669"/>
    <property type="project" value="InterPro"/>
</dbReference>
<keyword evidence="7" id="KW-0597">Phosphoprotein</keyword>
<evidence type="ECO:0000256" key="7">
    <source>
        <dbReference type="PROSITE-ProRule" id="PRU00169"/>
    </source>
</evidence>
<evidence type="ECO:0000259" key="8">
    <source>
        <dbReference type="PROSITE" id="PS50045"/>
    </source>
</evidence>
<organism evidence="10 11">
    <name type="scientific">Pseudomyxococcus hansupus</name>
    <dbReference type="NCBI Taxonomy" id="1297742"/>
    <lineage>
        <taxon>Bacteria</taxon>
        <taxon>Pseudomonadati</taxon>
        <taxon>Myxococcota</taxon>
        <taxon>Myxococcia</taxon>
        <taxon>Myxococcales</taxon>
        <taxon>Cystobacterineae</taxon>
        <taxon>Myxococcaceae</taxon>
        <taxon>Pseudomyxococcus</taxon>
    </lineage>
</organism>
<dbReference type="EMBL" id="CP012109">
    <property type="protein sequence ID" value="AKQ67617.1"/>
    <property type="molecule type" value="Genomic_DNA"/>
</dbReference>
<dbReference type="Gene3D" id="1.10.8.60">
    <property type="match status" value="1"/>
</dbReference>
<evidence type="ECO:0000256" key="4">
    <source>
        <dbReference type="ARBA" id="ARBA00023125"/>
    </source>
</evidence>
<dbReference type="PATRIC" id="fig|1297742.4.peg.4572"/>
<dbReference type="Gene3D" id="1.10.10.60">
    <property type="entry name" value="Homeodomain-like"/>
    <property type="match status" value="1"/>
</dbReference>
<dbReference type="InterPro" id="IPR001789">
    <property type="entry name" value="Sig_transdc_resp-reg_receiver"/>
</dbReference>
<dbReference type="eggNOG" id="COG2204">
    <property type="taxonomic scope" value="Bacteria"/>
</dbReference>
<dbReference type="SUPFAM" id="SSF52172">
    <property type="entry name" value="CheY-like"/>
    <property type="match status" value="1"/>
</dbReference>
<dbReference type="SUPFAM" id="SSF52540">
    <property type="entry name" value="P-loop containing nucleoside triphosphate hydrolases"/>
    <property type="match status" value="1"/>
</dbReference>
<dbReference type="Gene3D" id="3.40.50.300">
    <property type="entry name" value="P-loop containing nucleotide triphosphate hydrolases"/>
    <property type="match status" value="1"/>
</dbReference>
<dbReference type="InterPro" id="IPR027417">
    <property type="entry name" value="P-loop_NTPase"/>
</dbReference>
<protein>
    <submittedName>
        <fullName evidence="10">Response regulator of zinc sigma-54-dependent two-component system</fullName>
    </submittedName>
</protein>
<evidence type="ECO:0000313" key="11">
    <source>
        <dbReference type="Proteomes" id="UP000009026"/>
    </source>
</evidence>
<dbReference type="PANTHER" id="PTHR32071:SF117">
    <property type="entry name" value="PTS-DEPENDENT DIHYDROXYACETONE KINASE OPERON REGULATORY PROTEIN-RELATED"/>
    <property type="match status" value="1"/>
</dbReference>
<dbReference type="AlphaFoldDB" id="A0A0H4XHC3"/>
<evidence type="ECO:0000256" key="3">
    <source>
        <dbReference type="ARBA" id="ARBA00023015"/>
    </source>
</evidence>
<dbReference type="FunFam" id="3.40.50.300:FF:000006">
    <property type="entry name" value="DNA-binding transcriptional regulator NtrC"/>
    <property type="match status" value="1"/>
</dbReference>
<dbReference type="STRING" id="1297742.A176_004529"/>
<dbReference type="GO" id="GO:0043565">
    <property type="term" value="F:sequence-specific DNA binding"/>
    <property type="evidence" value="ECO:0007669"/>
    <property type="project" value="InterPro"/>
</dbReference>
<name>A0A0H4XHC3_9BACT</name>
<evidence type="ECO:0000313" key="10">
    <source>
        <dbReference type="EMBL" id="AKQ67617.1"/>
    </source>
</evidence>
<dbReference type="SUPFAM" id="SSF46689">
    <property type="entry name" value="Homeodomain-like"/>
    <property type="match status" value="1"/>
</dbReference>
<evidence type="ECO:0000256" key="5">
    <source>
        <dbReference type="ARBA" id="ARBA00023159"/>
    </source>
</evidence>
<reference evidence="10 11" key="1">
    <citation type="journal article" date="2016" name="PLoS ONE">
        <title>Complete Genome Sequence and Comparative Genomics of a Novel Myxobacterium Myxococcus hansupus.</title>
        <authorList>
            <person name="Sharma G."/>
            <person name="Narwani T."/>
            <person name="Subramanian S."/>
        </authorList>
    </citation>
    <scope>NUCLEOTIDE SEQUENCE [LARGE SCALE GENOMIC DNA]</scope>
    <source>
        <strain evidence="11">mixupus</strain>
    </source>
</reference>
<proteinExistence type="predicted"/>
<dbReference type="SMART" id="SM00382">
    <property type="entry name" value="AAA"/>
    <property type="match status" value="1"/>
</dbReference>
<dbReference type="Gene3D" id="3.40.50.2300">
    <property type="match status" value="1"/>
</dbReference>
<dbReference type="CDD" id="cd00009">
    <property type="entry name" value="AAA"/>
    <property type="match status" value="1"/>
</dbReference>
<feature type="domain" description="Sigma-54 factor interaction" evidence="8">
    <location>
        <begin position="153"/>
        <end position="382"/>
    </location>
</feature>
<keyword evidence="4" id="KW-0238">DNA-binding</keyword>
<keyword evidence="1" id="KW-0547">Nucleotide-binding</keyword>
<dbReference type="Pfam" id="PF02954">
    <property type="entry name" value="HTH_8"/>
    <property type="match status" value="1"/>
</dbReference>
<dbReference type="Pfam" id="PF00158">
    <property type="entry name" value="Sigma54_activat"/>
    <property type="match status" value="1"/>
</dbReference>
<keyword evidence="6" id="KW-0804">Transcription</keyword>
<dbReference type="PROSITE" id="PS00676">
    <property type="entry name" value="SIGMA54_INTERACT_2"/>
    <property type="match status" value="1"/>
</dbReference>
<dbReference type="Pfam" id="PF00072">
    <property type="entry name" value="Response_reg"/>
    <property type="match status" value="1"/>
</dbReference>
<dbReference type="InterPro" id="IPR025943">
    <property type="entry name" value="Sigma_54_int_dom_ATP-bd_2"/>
</dbReference>
<feature type="domain" description="Response regulatory" evidence="9">
    <location>
        <begin position="12"/>
        <end position="126"/>
    </location>
</feature>
<dbReference type="FunFam" id="1.10.8.60:FF:000014">
    <property type="entry name" value="DNA-binding transcriptional regulator NtrC"/>
    <property type="match status" value="1"/>
</dbReference>
<dbReference type="PRINTS" id="PR01590">
    <property type="entry name" value="HTHFIS"/>
</dbReference>
<dbReference type="InterPro" id="IPR058031">
    <property type="entry name" value="AAA_lid_NorR"/>
</dbReference>
<dbReference type="InterPro" id="IPR002197">
    <property type="entry name" value="HTH_Fis"/>
</dbReference>
<dbReference type="InterPro" id="IPR003593">
    <property type="entry name" value="AAA+_ATPase"/>
</dbReference>
<evidence type="ECO:0000259" key="9">
    <source>
        <dbReference type="PROSITE" id="PS50110"/>
    </source>
</evidence>
<dbReference type="Pfam" id="PF25601">
    <property type="entry name" value="AAA_lid_14"/>
    <property type="match status" value="1"/>
</dbReference>
<keyword evidence="2" id="KW-0067">ATP-binding</keyword>
<dbReference type="GO" id="GO:0005524">
    <property type="term" value="F:ATP binding"/>
    <property type="evidence" value="ECO:0007669"/>
    <property type="project" value="UniProtKB-KW"/>
</dbReference>
<sequence>MQANVSNMTSPTVLVVDDDRANLDSVIRIFQREGMATLAAANGTEALELLRRPEVAAMVTDLMMPNMDGQELLRAARAIRPDVEVVLMTAYGTVETAVAAMKDGAYDFITKPLKRHALVKAIQKALEKRALVAENQSLKAKLAEMSAAGGRSMVGQSPAFRAMLDTIRQAAPSTATVLLLGESGTGKELAARSVHEFSQRVRGPFVAVNCGALPENILEAELFGVERGAFTGAVARREGRFERAHGGTLFLDEVGEMPLPAQVKLLRALAEGEIERLGGTQTVKVDVRLVAATNKDLQKEVAEGRFREDLYYRLNVVEIRVPALASRREDIPLLADAFLRRFAAKNGKVLRGFSQEALGTLENYAWPGNVRELEHAVERAVVLARGEVLEASDLPESVRKGPLGSAGQLVIPIGTPMEEIERRVIHETLRHTRGDKTLAARLLGIAARTIYRKLEREQSTGDATLTTPPSPDDD</sequence>
<dbReference type="KEGG" id="mym:A176_004529"/>
<dbReference type="GO" id="GO:0000160">
    <property type="term" value="P:phosphorelay signal transduction system"/>
    <property type="evidence" value="ECO:0007669"/>
    <property type="project" value="InterPro"/>
</dbReference>
<dbReference type="PANTHER" id="PTHR32071">
    <property type="entry name" value="TRANSCRIPTIONAL REGULATORY PROTEIN"/>
    <property type="match status" value="1"/>
</dbReference>
<dbReference type="InterPro" id="IPR002078">
    <property type="entry name" value="Sigma_54_int"/>
</dbReference>
<feature type="modified residue" description="4-aspartylphosphate" evidence="7">
    <location>
        <position position="61"/>
    </location>
</feature>
<dbReference type="InterPro" id="IPR025944">
    <property type="entry name" value="Sigma_54_int_dom_CS"/>
</dbReference>
<gene>
    <name evidence="10" type="ORF">A176_004529</name>
</gene>
<dbReference type="PROSITE" id="PS50110">
    <property type="entry name" value="RESPONSE_REGULATORY"/>
    <property type="match status" value="1"/>
</dbReference>
<dbReference type="SMART" id="SM00448">
    <property type="entry name" value="REC"/>
    <property type="match status" value="1"/>
</dbReference>
<dbReference type="PROSITE" id="PS00688">
    <property type="entry name" value="SIGMA54_INTERACT_3"/>
    <property type="match status" value="1"/>
</dbReference>
<keyword evidence="11" id="KW-1185">Reference proteome</keyword>
<accession>A0A0H4XHC3</accession>
<evidence type="ECO:0000256" key="2">
    <source>
        <dbReference type="ARBA" id="ARBA00022840"/>
    </source>
</evidence>
<dbReference type="InterPro" id="IPR011006">
    <property type="entry name" value="CheY-like_superfamily"/>
</dbReference>
<keyword evidence="3" id="KW-0805">Transcription regulation</keyword>
<evidence type="ECO:0000256" key="6">
    <source>
        <dbReference type="ARBA" id="ARBA00023163"/>
    </source>
</evidence>
<evidence type="ECO:0000256" key="1">
    <source>
        <dbReference type="ARBA" id="ARBA00022741"/>
    </source>
</evidence>
<dbReference type="PROSITE" id="PS50045">
    <property type="entry name" value="SIGMA54_INTERACT_4"/>
    <property type="match status" value="1"/>
</dbReference>
<keyword evidence="5" id="KW-0010">Activator</keyword>
<dbReference type="InterPro" id="IPR009057">
    <property type="entry name" value="Homeodomain-like_sf"/>
</dbReference>
<dbReference type="Proteomes" id="UP000009026">
    <property type="component" value="Chromosome"/>
</dbReference>